<keyword evidence="1" id="KW-0175">Coiled coil</keyword>
<sequence length="228" mass="24190">MFVGPFGAPAWPAACEQAIARAHKTSAADVRVAFTPHSINQLALEPQRRLLDTRSRAAGGTQTALRDVEQPARACAWESDSSAARASVARLPWHHPTSRACDLAATCSSLGVDAHAGERTPCASSHASEAGAHRPSSSRGAPTSACLGCERWLAEVEQLRERCRRLEAQVGALDAARAVPLSAGRTPSVPLWEARPAWSETPTATPQRHARRATRRAAQLASVRCAAA</sequence>
<accession>A0A8J5XN66</accession>
<evidence type="ECO:0000256" key="2">
    <source>
        <dbReference type="SAM" id="MobiDB-lite"/>
    </source>
</evidence>
<dbReference type="AlphaFoldDB" id="A0A8J5XN66"/>
<protein>
    <submittedName>
        <fullName evidence="3">Uncharacterized protein</fullName>
    </submittedName>
</protein>
<proteinExistence type="predicted"/>
<organism evidence="3 4">
    <name type="scientific">Diacronema lutheri</name>
    <name type="common">Unicellular marine alga</name>
    <name type="synonym">Monochrysis lutheri</name>
    <dbReference type="NCBI Taxonomy" id="2081491"/>
    <lineage>
        <taxon>Eukaryota</taxon>
        <taxon>Haptista</taxon>
        <taxon>Haptophyta</taxon>
        <taxon>Pavlovophyceae</taxon>
        <taxon>Pavlovales</taxon>
        <taxon>Pavlovaceae</taxon>
        <taxon>Diacronema</taxon>
    </lineage>
</organism>
<gene>
    <name evidence="3" type="ORF">KFE25_002697</name>
</gene>
<name>A0A8J5XN66_DIALT</name>
<evidence type="ECO:0000313" key="3">
    <source>
        <dbReference type="EMBL" id="KAG8465390.1"/>
    </source>
</evidence>
<dbReference type="EMBL" id="JAGTXO010000010">
    <property type="protein sequence ID" value="KAG8465390.1"/>
    <property type="molecule type" value="Genomic_DNA"/>
</dbReference>
<reference evidence="3" key="1">
    <citation type="submission" date="2021-05" db="EMBL/GenBank/DDBJ databases">
        <title>The genome of the haptophyte Pavlova lutheri (Diacronema luteri, Pavlovales) - a model for lipid biosynthesis in eukaryotic algae.</title>
        <authorList>
            <person name="Hulatt C.J."/>
            <person name="Posewitz M.C."/>
        </authorList>
    </citation>
    <scope>NUCLEOTIDE SEQUENCE</scope>
    <source>
        <strain evidence="3">NIVA-4/92</strain>
    </source>
</reference>
<feature type="region of interest" description="Disordered" evidence="2">
    <location>
        <begin position="118"/>
        <end position="142"/>
    </location>
</feature>
<evidence type="ECO:0000256" key="1">
    <source>
        <dbReference type="SAM" id="Coils"/>
    </source>
</evidence>
<comment type="caution">
    <text evidence="3">The sequence shown here is derived from an EMBL/GenBank/DDBJ whole genome shotgun (WGS) entry which is preliminary data.</text>
</comment>
<evidence type="ECO:0000313" key="4">
    <source>
        <dbReference type="Proteomes" id="UP000751190"/>
    </source>
</evidence>
<keyword evidence="4" id="KW-1185">Reference proteome</keyword>
<dbReference type="Proteomes" id="UP000751190">
    <property type="component" value="Unassembled WGS sequence"/>
</dbReference>
<feature type="coiled-coil region" evidence="1">
    <location>
        <begin position="149"/>
        <end position="176"/>
    </location>
</feature>